<dbReference type="PROSITE" id="PS50222">
    <property type="entry name" value="EF_HAND_2"/>
    <property type="match status" value="1"/>
</dbReference>
<evidence type="ECO:0000259" key="11">
    <source>
        <dbReference type="PROSITE" id="PS50222"/>
    </source>
</evidence>
<feature type="domain" description="PI-PLC Y-box" evidence="10">
    <location>
        <begin position="626"/>
        <end position="740"/>
    </location>
</feature>
<keyword evidence="6" id="KW-0807">Transducer</keyword>
<dbReference type="Pfam" id="PF00388">
    <property type="entry name" value="PI-PLC-X"/>
    <property type="match status" value="1"/>
</dbReference>
<dbReference type="InterPro" id="IPR035892">
    <property type="entry name" value="C2_domain_sf"/>
</dbReference>
<evidence type="ECO:0000256" key="7">
    <source>
        <dbReference type="RuleBase" id="RU361133"/>
    </source>
</evidence>
<dbReference type="CDD" id="cd00275">
    <property type="entry name" value="C2_PLC_like"/>
    <property type="match status" value="1"/>
</dbReference>
<evidence type="ECO:0000256" key="2">
    <source>
        <dbReference type="ARBA" id="ARBA00022801"/>
    </source>
</evidence>
<keyword evidence="2 7" id="KW-0378">Hydrolase</keyword>
<dbReference type="GO" id="GO:0016042">
    <property type="term" value="P:lipid catabolic process"/>
    <property type="evidence" value="ECO:0007669"/>
    <property type="project" value="UniProtKB-KW"/>
</dbReference>
<dbReference type="Gene3D" id="3.20.20.190">
    <property type="entry name" value="Phosphatidylinositol (PI) phosphodiesterase"/>
    <property type="match status" value="1"/>
</dbReference>
<keyword evidence="3" id="KW-0106">Calcium</keyword>
<dbReference type="InterPro" id="IPR017946">
    <property type="entry name" value="PLC-like_Pdiesterase_TIM-brl"/>
</dbReference>
<reference evidence="12" key="1">
    <citation type="submission" date="2021-01" db="EMBL/GenBank/DDBJ databases">
        <authorList>
            <person name="Corre E."/>
            <person name="Pelletier E."/>
            <person name="Niang G."/>
            <person name="Scheremetjew M."/>
            <person name="Finn R."/>
            <person name="Kale V."/>
            <person name="Holt S."/>
            <person name="Cochrane G."/>
            <person name="Meng A."/>
            <person name="Brown T."/>
            <person name="Cohen L."/>
        </authorList>
    </citation>
    <scope>NUCLEOTIDE SEQUENCE</scope>
    <source>
        <strain evidence="12">MM31A-1</strain>
    </source>
</reference>
<dbReference type="GO" id="GO:0005509">
    <property type="term" value="F:calcium ion binding"/>
    <property type="evidence" value="ECO:0007669"/>
    <property type="project" value="InterPro"/>
</dbReference>
<dbReference type="PROSITE" id="PS50008">
    <property type="entry name" value="PIPLC_Y_DOMAIN"/>
    <property type="match status" value="1"/>
</dbReference>
<dbReference type="GO" id="GO:0048015">
    <property type="term" value="P:phosphatidylinositol-mediated signaling"/>
    <property type="evidence" value="ECO:0007669"/>
    <property type="project" value="TreeGrafter"/>
</dbReference>
<dbReference type="GO" id="GO:0004435">
    <property type="term" value="F:phosphatidylinositol-4,5-bisphosphate phospholipase C activity"/>
    <property type="evidence" value="ECO:0007669"/>
    <property type="project" value="UniProtKB-EC"/>
</dbReference>
<organism evidence="12">
    <name type="scientific">Chaetoceros debilis</name>
    <dbReference type="NCBI Taxonomy" id="122233"/>
    <lineage>
        <taxon>Eukaryota</taxon>
        <taxon>Sar</taxon>
        <taxon>Stramenopiles</taxon>
        <taxon>Ochrophyta</taxon>
        <taxon>Bacillariophyta</taxon>
        <taxon>Coscinodiscophyceae</taxon>
        <taxon>Chaetocerotophycidae</taxon>
        <taxon>Chaetocerotales</taxon>
        <taxon>Chaetocerotaceae</taxon>
        <taxon>Chaetoceros</taxon>
    </lineage>
</organism>
<gene>
    <name evidence="12" type="ORF">CDEB00056_LOCUS21010</name>
</gene>
<dbReference type="SMART" id="SM00149">
    <property type="entry name" value="PLCYc"/>
    <property type="match status" value="1"/>
</dbReference>
<dbReference type="GO" id="GO:0051209">
    <property type="term" value="P:release of sequestered calcium ion into cytosol"/>
    <property type="evidence" value="ECO:0007669"/>
    <property type="project" value="TreeGrafter"/>
</dbReference>
<accession>A0A7S3QG05</accession>
<name>A0A7S3QG05_9STRA</name>
<dbReference type="SMART" id="SM00239">
    <property type="entry name" value="C2"/>
    <property type="match status" value="1"/>
</dbReference>
<keyword evidence="4 7" id="KW-0442">Lipid degradation</keyword>
<evidence type="ECO:0000256" key="1">
    <source>
        <dbReference type="ARBA" id="ARBA00012368"/>
    </source>
</evidence>
<feature type="compositionally biased region" description="Acidic residues" evidence="8">
    <location>
        <begin position="580"/>
        <end position="590"/>
    </location>
</feature>
<evidence type="ECO:0000256" key="5">
    <source>
        <dbReference type="ARBA" id="ARBA00023098"/>
    </source>
</evidence>
<feature type="compositionally biased region" description="Basic and acidic residues" evidence="8">
    <location>
        <begin position="591"/>
        <end position="604"/>
    </location>
</feature>
<dbReference type="PROSITE" id="PS50004">
    <property type="entry name" value="C2"/>
    <property type="match status" value="1"/>
</dbReference>
<dbReference type="InterPro" id="IPR002048">
    <property type="entry name" value="EF_hand_dom"/>
</dbReference>
<evidence type="ECO:0000313" key="12">
    <source>
        <dbReference type="EMBL" id="CAE0476157.1"/>
    </source>
</evidence>
<dbReference type="AlphaFoldDB" id="A0A7S3QG05"/>
<dbReference type="Pfam" id="PF00168">
    <property type="entry name" value="C2"/>
    <property type="match status" value="1"/>
</dbReference>
<dbReference type="InterPro" id="IPR011992">
    <property type="entry name" value="EF-hand-dom_pair"/>
</dbReference>
<dbReference type="CDD" id="cd08558">
    <property type="entry name" value="PI-PLCc_eukaryota"/>
    <property type="match status" value="1"/>
</dbReference>
<dbReference type="Gene3D" id="2.30.29.30">
    <property type="entry name" value="Pleckstrin-homology domain (PH domain)/Phosphotyrosine-binding domain (PTB)"/>
    <property type="match status" value="1"/>
</dbReference>
<dbReference type="PROSITE" id="PS00018">
    <property type="entry name" value="EF_HAND_1"/>
    <property type="match status" value="1"/>
</dbReference>
<dbReference type="InterPro" id="IPR001192">
    <property type="entry name" value="PI-PLC_fam"/>
</dbReference>
<dbReference type="InterPro" id="IPR011993">
    <property type="entry name" value="PH-like_dom_sf"/>
</dbReference>
<dbReference type="PRINTS" id="PR00390">
    <property type="entry name" value="PHPHLIPASEC"/>
</dbReference>
<feature type="domain" description="C2" evidence="9">
    <location>
        <begin position="733"/>
        <end position="868"/>
    </location>
</feature>
<dbReference type="SUPFAM" id="SSF47473">
    <property type="entry name" value="EF-hand"/>
    <property type="match status" value="1"/>
</dbReference>
<dbReference type="SUPFAM" id="SSF49562">
    <property type="entry name" value="C2 domain (Calcium/lipid-binding domain, CaLB)"/>
    <property type="match status" value="1"/>
</dbReference>
<dbReference type="InterPro" id="IPR001711">
    <property type="entry name" value="PLipase_C_Pinositol-sp_Y"/>
</dbReference>
<dbReference type="PANTHER" id="PTHR10336">
    <property type="entry name" value="PHOSPHOINOSITIDE-SPECIFIC PHOSPHOLIPASE C FAMILY PROTEIN"/>
    <property type="match status" value="1"/>
</dbReference>
<feature type="region of interest" description="Disordered" evidence="8">
    <location>
        <begin position="571"/>
        <end position="606"/>
    </location>
</feature>
<dbReference type="PROSITE" id="PS50007">
    <property type="entry name" value="PIPLC_X_DOMAIN"/>
    <property type="match status" value="1"/>
</dbReference>
<keyword evidence="5 7" id="KW-0443">Lipid metabolism</keyword>
<dbReference type="PANTHER" id="PTHR10336:SF36">
    <property type="entry name" value="1-PHOSPHATIDYLINOSITOL 4,5-BISPHOSPHATE PHOSPHODIESTERASE BETA-4"/>
    <property type="match status" value="1"/>
</dbReference>
<protein>
    <recommendedName>
        <fullName evidence="1 7">Phosphoinositide phospholipase C</fullName>
        <ecNumber evidence="1 7">3.1.4.11</ecNumber>
    </recommendedName>
</protein>
<dbReference type="SMART" id="SM00148">
    <property type="entry name" value="PLCXc"/>
    <property type="match status" value="1"/>
</dbReference>
<evidence type="ECO:0000256" key="3">
    <source>
        <dbReference type="ARBA" id="ARBA00022837"/>
    </source>
</evidence>
<sequence>MSYTPKPSIFKTCLTSIPLPAKMLNGVSVIKVAANGKTKPAFLTVSPDKFTIYITESKFKNGKVGIIPLRKPLLGGLRVTSIGSNNSEVDEMIYERALDVGGISRIQRGQSTLKFELAKKMSNRLGSSPVKRKISGGSVASGVNGSVSGNSVTTSGASSTATSSAYMALDPKRCFSIIFTGNGERTLDLMVEDDEVVCGDVVRALQSLLDEYSKAKLQVGSDILLLRYIWMDVDRDKSNSINAAEFAKILNRINFFMKKSDSDKMYHSFAKMIGLDRSDRRRGLTFEQCGIILHKIKRDSNWQIKPVRQIWFDLFGEYMNTGRTRTKVSSESFLKKFLLKKQVESHHTMEAVQGIFQRLNKLEVADVAANLHWEEDDVNAGRYIDRDRFEVYLFSKENDIFDPVKQKFDPHVMSMNRSLSEYWINSSHNTYLTGDQFKSKSSVEMYMYALYGGCRCLELDCFDGHRDGNNKPMPVVYHGLTFTSQIVFRDIIETIKLFLDSNPDCFPLILSLENHCSPPYQDVMASIMISNFEDSLYIPDESNLHDPLPSPEKLKGKVLLKGRRITDTNDDFQHGSVYDTDSDDDSEIEEEHTIVERDRDDKPLSPKATAVRQVSNSAFSPDLSRITIFHGVRVTSFQEGMKSSKDCMLSIDESRARKLCRIESMNKNGWLSYNNSHLSRVYPSGKRIDSSNFSPITAWSRGSQLVALNIQTPDYARRLNDGRFRQNGNCGYVLKPDSLRLQDHQASNPVLLSIKVLCATCLPKSKGDKKGECINPYVNVSVYDIPRNGGKENAMSHHTQHVTKNGFNPIWFHEHPFKFKIENTDVAMVQFSVWDRDVAYAISDNFIGSASIPISCIREGYRSVQLYDANNKRNGAFECATLLVEVKWKKKSQEIKMW</sequence>
<dbReference type="SUPFAM" id="SSF51695">
    <property type="entry name" value="PLC-like phosphodiesterases"/>
    <property type="match status" value="1"/>
</dbReference>
<dbReference type="Pfam" id="PF00387">
    <property type="entry name" value="PI-PLC-Y"/>
    <property type="match status" value="1"/>
</dbReference>
<evidence type="ECO:0000256" key="4">
    <source>
        <dbReference type="ARBA" id="ARBA00022963"/>
    </source>
</evidence>
<dbReference type="InterPro" id="IPR000909">
    <property type="entry name" value="PLipase_C_PInositol-sp_X_dom"/>
</dbReference>
<comment type="catalytic activity">
    <reaction evidence="7">
        <text>a 1,2-diacyl-sn-glycero-3-phospho-(1D-myo-inositol-4,5-bisphosphate) + H2O = 1D-myo-inositol 1,4,5-trisphosphate + a 1,2-diacyl-sn-glycerol + H(+)</text>
        <dbReference type="Rhea" id="RHEA:33179"/>
        <dbReference type="ChEBI" id="CHEBI:15377"/>
        <dbReference type="ChEBI" id="CHEBI:15378"/>
        <dbReference type="ChEBI" id="CHEBI:17815"/>
        <dbReference type="ChEBI" id="CHEBI:58456"/>
        <dbReference type="ChEBI" id="CHEBI:203600"/>
        <dbReference type="EC" id="3.1.4.11"/>
    </reaction>
</comment>
<dbReference type="EMBL" id="HBIO01027355">
    <property type="protein sequence ID" value="CAE0476157.1"/>
    <property type="molecule type" value="Transcribed_RNA"/>
</dbReference>
<proteinExistence type="predicted"/>
<feature type="domain" description="EF-hand" evidence="11">
    <location>
        <begin position="221"/>
        <end position="256"/>
    </location>
</feature>
<evidence type="ECO:0000259" key="9">
    <source>
        <dbReference type="PROSITE" id="PS50004"/>
    </source>
</evidence>
<dbReference type="EC" id="3.1.4.11" evidence="1 7"/>
<evidence type="ECO:0000256" key="6">
    <source>
        <dbReference type="ARBA" id="ARBA00023224"/>
    </source>
</evidence>
<dbReference type="InterPro" id="IPR000008">
    <property type="entry name" value="C2_dom"/>
</dbReference>
<evidence type="ECO:0000256" key="8">
    <source>
        <dbReference type="SAM" id="MobiDB-lite"/>
    </source>
</evidence>
<evidence type="ECO:0000259" key="10">
    <source>
        <dbReference type="PROSITE" id="PS50008"/>
    </source>
</evidence>
<dbReference type="InterPro" id="IPR018247">
    <property type="entry name" value="EF_Hand_1_Ca_BS"/>
</dbReference>
<dbReference type="Gene3D" id="2.60.40.150">
    <property type="entry name" value="C2 domain"/>
    <property type="match status" value="1"/>
</dbReference>